<protein>
    <recommendedName>
        <fullName evidence="14">AAA+ ATPase domain-containing protein</fullName>
    </recommendedName>
</protein>
<evidence type="ECO:0000256" key="5">
    <source>
        <dbReference type="ARBA" id="ARBA00022821"/>
    </source>
</evidence>
<dbReference type="InterPro" id="IPR002182">
    <property type="entry name" value="NB-ARC"/>
</dbReference>
<comment type="caution">
    <text evidence="12">The sequence shown here is derived from an EMBL/GenBank/DDBJ whole genome shotgun (WGS) entry which is preliminary data.</text>
</comment>
<dbReference type="Gene3D" id="3.40.50.300">
    <property type="entry name" value="P-loop containing nucleotide triphosphate hydrolases"/>
    <property type="match status" value="1"/>
</dbReference>
<dbReference type="OrthoDB" id="695275at2759"/>
<dbReference type="GO" id="GO:0051707">
    <property type="term" value="P:response to other organism"/>
    <property type="evidence" value="ECO:0007669"/>
    <property type="project" value="UniProtKB-ARBA"/>
</dbReference>
<dbReference type="InterPro" id="IPR032675">
    <property type="entry name" value="LRR_dom_sf"/>
</dbReference>
<dbReference type="Pfam" id="PF23559">
    <property type="entry name" value="WHD_DRP"/>
    <property type="match status" value="1"/>
</dbReference>
<keyword evidence="3" id="KW-0677">Repeat</keyword>
<feature type="domain" description="Disease resistance N-terminal" evidence="9">
    <location>
        <begin position="24"/>
        <end position="93"/>
    </location>
</feature>
<sequence>MASALIGAALSVVLKALSPVMDPVLEAWAASKDLGPNVRALKVELLCVNAVLEEKLGMEIHNWALDELLRNLHDLAYDAEDVLDELDYFRIQDELDGTLDAVDKHPKGCAHNLVFTTTHTAKAVGKLIWPPACCSTAAATPGASWRRRRAAHGSLSSPAHNNQLADEGQVNGCMSKLASGPSNTIRAVGKCLPCSSLPPVHSDDDENSDGGSNEHAKEITKLEFNRVEVSKRIEDILEKLQHMRQSICQVLGTLRPNQNTVQLDRTQSRLATTSKSIEPKLYGRDPVIKSIIHDITQGKYSGEDLTVLPIVGPGGMGKTALAQHIYHSQELLGHFDVKVWICVSLKFNVDKLIEGIEKQIPKVDKENGGTAAELIEQRLKTKRFLLVLDDMWECSNTDEWKRLLLPLKSSQKKGNTILVTTRLPSVAGTVKKTNYSIELGGLAYEDFKELFLAFVFDDEQSRMDHPELVETGDKIMEKLKGSPLAAKTVCTLLRKHLDFNHWNRVLESQEWKEQKDKNDIMPALKLSYDYLPFYLQPCFSCCALFPQDYRFGREELIHLWIGLDVLHLCGENNKRIEDIGLSHLEELVDHGFLKNEEKYGKTYYVLHDLLHELALKVSSRECLSIYSYNVGSIRVPPSVRHLSINIDDTSVKDKQTFDSCTRDLKKLDKRLKVENLHTLMLFGEHHGSFVKTFANLFQEAKFIRVLFLSGASYNMEDLLPNFLKPIHLRYLRIGSNYYFSKIEVPSNIPILYHLKVLDLQSCNIKNVLPRDITNLIKLRHLLVQNYEMHSSIFEVGKLKWLQELRRFVVKKETPGFELRQIGDLEELCGSLLIDNLEKVKVKEEAAEAKLTQKSRLHELKLCWDTDRSTKDSAQDDQVLENLKPNSNLLKLSIKGHGGTTCPSWLGQDLSIKNLESLRLDGVAWSSFPPIGELCLVNGPHEEISNNFCDKKFQKLRRLELVKLPRLKKWVVHAPCQLFAHLEVLIIKDCPELMELPFSHHAGYEQEDESTITWFPQLEELEVTDCPKLSSFPCVPWSRSMRRAKMAQVGSGSETLHFDQFFSTGYILDITGADALNSVFRRVPAFCNLSNLEALRVTRCPSLSLVHLEKLQSLKYLTIIDSSDAFCFSEGDGQIGYQFPVESITIEQYGGSWQRLTHLFSYFPKLRSLTMWKCEQLTGLGVADLHKRTEALPRLPSISVNEVEAAQVGSLEQHLQDVRGEEEIAAAAPSEGLLLLPPQLQLQEMQIWECQNLVLCLGLLDGDKDPGRTGGVGLQGLRSLRSLHIQNCPRFLCSYSSSSSCFPFPDSLEVLYLWDAVGTATLLPLSNLTSLTHLYILRCGDLRGEGLRPLLTQGRLTTLAVLDTPNFFAGSEPSQQHEQGLPSSSSKLKELRTDDVAGLLAAPIWALLSSSLTELKFWGDDEVERFTKEQEEALKLLTSLERIRFWNCDKLQCLNAGLHRLPNLKRLDICLCAAIWSLPKDGLPSSLQELEIKYCPAIRCLPKECLPSSLLKLVIKKCSAIRSLPKVGELPSSLRELDVSDENSEELRSHCRKLLIGTIPIVRA</sequence>
<dbReference type="InterPro" id="IPR036388">
    <property type="entry name" value="WH-like_DNA-bd_sf"/>
</dbReference>
<evidence type="ECO:0000256" key="3">
    <source>
        <dbReference type="ARBA" id="ARBA00022737"/>
    </source>
</evidence>
<keyword evidence="2" id="KW-0433">Leucine-rich repeat</keyword>
<evidence type="ECO:0000259" key="9">
    <source>
        <dbReference type="Pfam" id="PF18052"/>
    </source>
</evidence>
<dbReference type="PANTHER" id="PTHR36766:SF70">
    <property type="entry name" value="DISEASE RESISTANCE PROTEIN RGA4"/>
    <property type="match status" value="1"/>
</dbReference>
<keyword evidence="5" id="KW-0611">Plant defense</keyword>
<keyword evidence="7" id="KW-0732">Signal</keyword>
<comment type="similarity">
    <text evidence="1">Belongs to the disease resistance NB-LRR family.</text>
</comment>
<evidence type="ECO:0000259" key="11">
    <source>
        <dbReference type="Pfam" id="PF25019"/>
    </source>
</evidence>
<dbReference type="Pfam" id="PF00931">
    <property type="entry name" value="NB-ARC"/>
    <property type="match status" value="1"/>
</dbReference>
<feature type="domain" description="R13L1/DRL21-like LRR repeat region" evidence="11">
    <location>
        <begin position="818"/>
        <end position="933"/>
    </location>
</feature>
<dbReference type="PANTHER" id="PTHR36766">
    <property type="entry name" value="PLANT BROAD-SPECTRUM MILDEW RESISTANCE PROTEIN RPW8"/>
    <property type="match status" value="1"/>
</dbReference>
<feature type="domain" description="Disease resistance protein winged helix" evidence="10">
    <location>
        <begin position="544"/>
        <end position="614"/>
    </location>
</feature>
<evidence type="ECO:0000313" key="12">
    <source>
        <dbReference type="EMBL" id="KAG2574916.1"/>
    </source>
</evidence>
<dbReference type="InterPro" id="IPR027417">
    <property type="entry name" value="P-loop_NTPase"/>
</dbReference>
<organism evidence="12 13">
    <name type="scientific">Panicum virgatum</name>
    <name type="common">Blackwell switchgrass</name>
    <dbReference type="NCBI Taxonomy" id="38727"/>
    <lineage>
        <taxon>Eukaryota</taxon>
        <taxon>Viridiplantae</taxon>
        <taxon>Streptophyta</taxon>
        <taxon>Embryophyta</taxon>
        <taxon>Tracheophyta</taxon>
        <taxon>Spermatophyta</taxon>
        <taxon>Magnoliopsida</taxon>
        <taxon>Liliopsida</taxon>
        <taxon>Poales</taxon>
        <taxon>Poaceae</taxon>
        <taxon>PACMAD clade</taxon>
        <taxon>Panicoideae</taxon>
        <taxon>Panicodae</taxon>
        <taxon>Paniceae</taxon>
        <taxon>Panicinae</taxon>
        <taxon>Panicum</taxon>
        <taxon>Panicum sect. Hiantes</taxon>
    </lineage>
</organism>
<feature type="chain" id="PRO_5035732352" description="AAA+ ATPase domain-containing protein" evidence="7">
    <location>
        <begin position="17"/>
        <end position="1563"/>
    </location>
</feature>
<dbReference type="Gene3D" id="1.20.5.4130">
    <property type="match status" value="1"/>
</dbReference>
<keyword evidence="6" id="KW-0067">ATP-binding</keyword>
<dbReference type="InterPro" id="IPR041118">
    <property type="entry name" value="Rx_N"/>
</dbReference>
<dbReference type="Gene3D" id="1.10.10.10">
    <property type="entry name" value="Winged helix-like DNA-binding domain superfamily/Winged helix DNA-binding domain"/>
    <property type="match status" value="1"/>
</dbReference>
<dbReference type="GO" id="GO:0005524">
    <property type="term" value="F:ATP binding"/>
    <property type="evidence" value="ECO:0007669"/>
    <property type="project" value="UniProtKB-KW"/>
</dbReference>
<evidence type="ECO:0000259" key="8">
    <source>
        <dbReference type="Pfam" id="PF00931"/>
    </source>
</evidence>
<dbReference type="SUPFAM" id="SSF52540">
    <property type="entry name" value="P-loop containing nucleoside triphosphate hydrolases"/>
    <property type="match status" value="1"/>
</dbReference>
<evidence type="ECO:0000256" key="2">
    <source>
        <dbReference type="ARBA" id="ARBA00022614"/>
    </source>
</evidence>
<dbReference type="PRINTS" id="PR00364">
    <property type="entry name" value="DISEASERSIST"/>
</dbReference>
<keyword evidence="13" id="KW-1185">Reference proteome</keyword>
<proteinExistence type="inferred from homology"/>
<dbReference type="SUPFAM" id="SSF52058">
    <property type="entry name" value="L domain-like"/>
    <property type="match status" value="2"/>
</dbReference>
<evidence type="ECO:0000259" key="10">
    <source>
        <dbReference type="Pfam" id="PF23559"/>
    </source>
</evidence>
<evidence type="ECO:0008006" key="14">
    <source>
        <dbReference type="Google" id="ProtNLM"/>
    </source>
</evidence>
<gene>
    <name evidence="12" type="ORF">PVAP13_7KG395100</name>
</gene>
<evidence type="ECO:0000313" key="13">
    <source>
        <dbReference type="Proteomes" id="UP000823388"/>
    </source>
</evidence>
<feature type="domain" description="NB-ARC" evidence="8">
    <location>
        <begin position="302"/>
        <end position="459"/>
    </location>
</feature>
<dbReference type="GO" id="GO:0006952">
    <property type="term" value="P:defense response"/>
    <property type="evidence" value="ECO:0007669"/>
    <property type="project" value="UniProtKB-KW"/>
</dbReference>
<keyword evidence="4" id="KW-0547">Nucleotide-binding</keyword>
<evidence type="ECO:0000256" key="7">
    <source>
        <dbReference type="SAM" id="SignalP"/>
    </source>
</evidence>
<accession>A0A8T0QPN8</accession>
<dbReference type="EMBL" id="CM029049">
    <property type="protein sequence ID" value="KAG2574916.1"/>
    <property type="molecule type" value="Genomic_DNA"/>
</dbReference>
<evidence type="ECO:0000256" key="4">
    <source>
        <dbReference type="ARBA" id="ARBA00022741"/>
    </source>
</evidence>
<evidence type="ECO:0000256" key="6">
    <source>
        <dbReference type="ARBA" id="ARBA00022840"/>
    </source>
</evidence>
<dbReference type="Pfam" id="PF25019">
    <property type="entry name" value="LRR_R13L1-DRL21"/>
    <property type="match status" value="1"/>
</dbReference>
<dbReference type="Gene3D" id="3.80.10.10">
    <property type="entry name" value="Ribonuclease Inhibitor"/>
    <property type="match status" value="3"/>
</dbReference>
<name>A0A8T0QPN8_PANVG</name>
<dbReference type="GO" id="GO:0043531">
    <property type="term" value="F:ADP binding"/>
    <property type="evidence" value="ECO:0007669"/>
    <property type="project" value="InterPro"/>
</dbReference>
<dbReference type="Pfam" id="PF18052">
    <property type="entry name" value="Rx_N"/>
    <property type="match status" value="1"/>
</dbReference>
<feature type="signal peptide" evidence="7">
    <location>
        <begin position="1"/>
        <end position="16"/>
    </location>
</feature>
<dbReference type="InterPro" id="IPR056789">
    <property type="entry name" value="LRR_R13L1-DRL21"/>
</dbReference>
<dbReference type="InterPro" id="IPR058922">
    <property type="entry name" value="WHD_DRP"/>
</dbReference>
<reference evidence="12" key="1">
    <citation type="submission" date="2020-05" db="EMBL/GenBank/DDBJ databases">
        <title>WGS assembly of Panicum virgatum.</title>
        <authorList>
            <person name="Lovell J.T."/>
            <person name="Jenkins J."/>
            <person name="Shu S."/>
            <person name="Juenger T.E."/>
            <person name="Schmutz J."/>
        </authorList>
    </citation>
    <scope>NUCLEOTIDE SEQUENCE</scope>
    <source>
        <strain evidence="12">AP13</strain>
    </source>
</reference>
<evidence type="ECO:0000256" key="1">
    <source>
        <dbReference type="ARBA" id="ARBA00008894"/>
    </source>
</evidence>
<dbReference type="Proteomes" id="UP000823388">
    <property type="component" value="Chromosome 7K"/>
</dbReference>